<comment type="caution">
    <text evidence="1">The sequence shown here is derived from an EMBL/GenBank/DDBJ whole genome shotgun (WGS) entry which is preliminary data.</text>
</comment>
<accession>E6PKA5</accession>
<name>E6PKA5_9ZZZZ</name>
<dbReference type="EMBL" id="CABM01000004">
    <property type="protein sequence ID" value="CBH95356.1"/>
    <property type="molecule type" value="Genomic_DNA"/>
</dbReference>
<protein>
    <submittedName>
        <fullName evidence="1">Uncharacterized protein</fullName>
    </submittedName>
</protein>
<organism evidence="1">
    <name type="scientific">mine drainage metagenome</name>
    <dbReference type="NCBI Taxonomy" id="410659"/>
    <lineage>
        <taxon>unclassified sequences</taxon>
        <taxon>metagenomes</taxon>
        <taxon>ecological metagenomes</taxon>
    </lineage>
</organism>
<proteinExistence type="predicted"/>
<evidence type="ECO:0000313" key="1">
    <source>
        <dbReference type="EMBL" id="CBH95356.1"/>
    </source>
</evidence>
<sequence>MLTARSSTVPRFSPLIIIPVGLPPAQRSPSEPRDFRGCSLAALARASSGGAVQALGKMHAKLHTILPPRPKVAAEQKEAAPCVMAPATMGRRALMPKTRASPLCMHQATAGEVLA</sequence>
<dbReference type="AlphaFoldDB" id="E6PKA5"/>
<gene>
    <name evidence="1" type="ORF">CARN2_0746</name>
</gene>
<reference evidence="1" key="1">
    <citation type="submission" date="2009-10" db="EMBL/GenBank/DDBJ databases">
        <title>Diversity of trophic interactions inside an arsenic-rich microbial ecosystem.</title>
        <authorList>
            <person name="Bertin P.N."/>
            <person name="Heinrich-Salmeron A."/>
            <person name="Pelletier E."/>
            <person name="Goulhen-Chollet F."/>
            <person name="Arsene-Ploetze F."/>
            <person name="Gallien S."/>
            <person name="Calteau A."/>
            <person name="Vallenet D."/>
            <person name="Casiot C."/>
            <person name="Chane-Woon-Ming B."/>
            <person name="Giloteaux L."/>
            <person name="Barakat M."/>
            <person name="Bonnefoy V."/>
            <person name="Bruneel O."/>
            <person name="Chandler M."/>
            <person name="Cleiss J."/>
            <person name="Duran R."/>
            <person name="Elbaz-Poulichet F."/>
            <person name="Fonknechten N."/>
            <person name="Lauga B."/>
            <person name="Mornico D."/>
            <person name="Ortet P."/>
            <person name="Schaeffer C."/>
            <person name="Siguier P."/>
            <person name="Alexander Thil Smith A."/>
            <person name="Van Dorsselaer A."/>
            <person name="Weissenbach J."/>
            <person name="Medigue C."/>
            <person name="Le Paslier D."/>
        </authorList>
    </citation>
    <scope>NUCLEOTIDE SEQUENCE</scope>
</reference>